<evidence type="ECO:0000256" key="4">
    <source>
        <dbReference type="ARBA" id="ARBA00023002"/>
    </source>
</evidence>
<dbReference type="Pfam" id="PF07992">
    <property type="entry name" value="Pyr_redox_2"/>
    <property type="match status" value="1"/>
</dbReference>
<name>A0ABN6RM11_9DEIO</name>
<gene>
    <name evidence="6" type="ORF">DAETH_43250</name>
</gene>
<evidence type="ECO:0000259" key="5">
    <source>
        <dbReference type="Pfam" id="PF07992"/>
    </source>
</evidence>
<reference evidence="6" key="1">
    <citation type="submission" date="2022-07" db="EMBL/GenBank/DDBJ databases">
        <title>Complete Genome Sequence of the Radioresistant Bacterium Deinococcus aetherius ST0316, Isolated from the Air Dust collected in Lower Stratosphere above Japan.</title>
        <authorList>
            <person name="Satoh K."/>
            <person name="Hagiwara K."/>
            <person name="Katsumata K."/>
            <person name="Kubo A."/>
            <person name="Yokobori S."/>
            <person name="Yamagishi A."/>
            <person name="Oono Y."/>
            <person name="Narumi I."/>
        </authorList>
    </citation>
    <scope>NUCLEOTIDE SEQUENCE</scope>
    <source>
        <strain evidence="6">ST0316</strain>
        <plasmid evidence="6">pDAETH-2</plasmid>
    </source>
</reference>
<dbReference type="InterPro" id="IPR051169">
    <property type="entry name" value="NADH-Q_oxidoreductase"/>
</dbReference>
<dbReference type="InterPro" id="IPR036188">
    <property type="entry name" value="FAD/NAD-bd_sf"/>
</dbReference>
<dbReference type="InterPro" id="IPR023753">
    <property type="entry name" value="FAD/NAD-binding_dom"/>
</dbReference>
<dbReference type="RefSeq" id="WP_264778202.1">
    <property type="nucleotide sequence ID" value="NZ_AP026562.1"/>
</dbReference>
<keyword evidence="6" id="KW-0614">Plasmid</keyword>
<dbReference type="EMBL" id="AP026562">
    <property type="protein sequence ID" value="BDP44356.1"/>
    <property type="molecule type" value="Genomic_DNA"/>
</dbReference>
<comment type="cofactor">
    <cofactor evidence="1">
        <name>FAD</name>
        <dbReference type="ChEBI" id="CHEBI:57692"/>
    </cofactor>
</comment>
<evidence type="ECO:0000313" key="6">
    <source>
        <dbReference type="EMBL" id="BDP44356.1"/>
    </source>
</evidence>
<dbReference type="Proteomes" id="UP001064971">
    <property type="component" value="Plasmid pDAETH-2"/>
</dbReference>
<organism evidence="6 7">
    <name type="scientific">Deinococcus aetherius</name>
    <dbReference type="NCBI Taxonomy" id="200252"/>
    <lineage>
        <taxon>Bacteria</taxon>
        <taxon>Thermotogati</taxon>
        <taxon>Deinococcota</taxon>
        <taxon>Deinococci</taxon>
        <taxon>Deinococcales</taxon>
        <taxon>Deinococcaceae</taxon>
        <taxon>Deinococcus</taxon>
    </lineage>
</organism>
<sequence length="400" mass="42947">MPDLYARRTADVIGAGQARPRPLRLLLVGGGHANVALLKAARRWTRRGVRVTLVSDARHLYASGMTPESLGGVYSAEDVRIDLLRWCLVNHVAFVQARVTGLDVVARTARTSQGDILPCDLAVFDIGATNPLRDRAGSAVLTKPLHHIGRLRAWLEGGSSSGPPRSLVVVGGGPAGTEVLLNVSARWGRRTGPGALGLTLVHPGGRLMPQFAPGLGRRAEHLLRGRGVRVLLNTRVERVEEGAVVLEGGERLPGDVVLWATGTRGQALFGEAGLPVDGQGYVQVDRRLRVLGQPWLFAAGDCAVMEGRRLDRSGVNAVAQGLVLRGHLDRLVNAWQAGRDPAGVSLSPFRPYPVAPYLISTGTPEGMLALGPRVGLRGRPLLWCKHLADRVWVGRYRFPA</sequence>
<evidence type="ECO:0000313" key="7">
    <source>
        <dbReference type="Proteomes" id="UP001064971"/>
    </source>
</evidence>
<dbReference type="Gene3D" id="3.50.50.100">
    <property type="match status" value="1"/>
</dbReference>
<accession>A0ABN6RM11</accession>
<evidence type="ECO:0000256" key="1">
    <source>
        <dbReference type="ARBA" id="ARBA00001974"/>
    </source>
</evidence>
<keyword evidence="2" id="KW-0285">Flavoprotein</keyword>
<evidence type="ECO:0000256" key="3">
    <source>
        <dbReference type="ARBA" id="ARBA00022827"/>
    </source>
</evidence>
<dbReference type="PANTHER" id="PTHR42913">
    <property type="entry name" value="APOPTOSIS-INDUCING FACTOR 1"/>
    <property type="match status" value="1"/>
</dbReference>
<evidence type="ECO:0000256" key="2">
    <source>
        <dbReference type="ARBA" id="ARBA00022630"/>
    </source>
</evidence>
<geneLocation type="plasmid" evidence="6 7">
    <name>pDAETH-2</name>
</geneLocation>
<protein>
    <submittedName>
        <fullName evidence="6">Pyridine nucleotide-disulfide oxidoreductase</fullName>
    </submittedName>
</protein>
<keyword evidence="7" id="KW-1185">Reference proteome</keyword>
<keyword evidence="4" id="KW-0560">Oxidoreductase</keyword>
<feature type="domain" description="FAD/NAD(P)-binding" evidence="5">
    <location>
        <begin position="25"/>
        <end position="321"/>
    </location>
</feature>
<proteinExistence type="predicted"/>
<dbReference type="PANTHER" id="PTHR42913:SF9">
    <property type="entry name" value="SLR1591 PROTEIN"/>
    <property type="match status" value="1"/>
</dbReference>
<dbReference type="SUPFAM" id="SSF51905">
    <property type="entry name" value="FAD/NAD(P)-binding domain"/>
    <property type="match status" value="2"/>
</dbReference>
<keyword evidence="3" id="KW-0274">FAD</keyword>